<organism evidence="1 2">
    <name type="scientific">Pseudomonas putida</name>
    <name type="common">Arthrobacter siderocapsulatus</name>
    <dbReference type="NCBI Taxonomy" id="303"/>
    <lineage>
        <taxon>Bacteria</taxon>
        <taxon>Pseudomonadati</taxon>
        <taxon>Pseudomonadota</taxon>
        <taxon>Gammaproteobacteria</taxon>
        <taxon>Pseudomonadales</taxon>
        <taxon>Pseudomonadaceae</taxon>
        <taxon>Pseudomonas</taxon>
    </lineage>
</organism>
<name>A0A1Y3LC22_PSEPU</name>
<proteinExistence type="predicted"/>
<dbReference type="Proteomes" id="UP000196082">
    <property type="component" value="Unassembled WGS sequence"/>
</dbReference>
<accession>A0A1Y3LC22</accession>
<gene>
    <name evidence="1" type="ORF">B8W72_13560</name>
</gene>
<protein>
    <submittedName>
        <fullName evidence="1">Uncharacterized protein</fullName>
    </submittedName>
</protein>
<dbReference type="AlphaFoldDB" id="A0A1Y3LC22"/>
<dbReference type="EMBL" id="NFSB01000075">
    <property type="protein sequence ID" value="OUM32643.1"/>
    <property type="molecule type" value="Genomic_DNA"/>
</dbReference>
<evidence type="ECO:0000313" key="1">
    <source>
        <dbReference type="EMBL" id="OUM32643.1"/>
    </source>
</evidence>
<evidence type="ECO:0000313" key="2">
    <source>
        <dbReference type="Proteomes" id="UP000196082"/>
    </source>
</evidence>
<reference evidence="1 2" key="1">
    <citation type="submission" date="2017-05" db="EMBL/GenBank/DDBJ databases">
        <title>Whole genome sequence of Pseudomonas putida isolate 1312 commercialized as a biostimulant.</title>
        <authorList>
            <person name="Crovadore J."/>
            <person name="Blanc P."/>
            <person name="Chablais R."/>
            <person name="Cochard B."/>
            <person name="Grizard D."/>
            <person name="Lefort F."/>
        </authorList>
    </citation>
    <scope>NUCLEOTIDE SEQUENCE [LARGE SCALE GENOMIC DNA]</scope>
    <source>
        <strain evidence="1 2">1312</strain>
    </source>
</reference>
<comment type="caution">
    <text evidence="1">The sequence shown here is derived from an EMBL/GenBank/DDBJ whole genome shotgun (WGS) entry which is preliminary data.</text>
</comment>
<sequence>MVMGSSCGRKGYTGWDMPVGAVFRKMSALLLLSLHVLAQQLIDPSVVAASLEITHRSQEVNFPAATALHRA</sequence>